<organism evidence="6 7">
    <name type="scientific">Hominimerdicola aceti</name>
    <dbReference type="NCBI Taxonomy" id="2981726"/>
    <lineage>
        <taxon>Bacteria</taxon>
        <taxon>Bacillati</taxon>
        <taxon>Bacillota</taxon>
        <taxon>Clostridia</taxon>
        <taxon>Eubacteriales</taxon>
        <taxon>Oscillospiraceae</taxon>
        <taxon>Hominimerdicola</taxon>
    </lineage>
</organism>
<keyword evidence="2" id="KW-0808">Transferase</keyword>
<evidence type="ECO:0000259" key="4">
    <source>
        <dbReference type="Pfam" id="PF00370"/>
    </source>
</evidence>
<sequence>MTVKDKILQGRTYLGIELGSTRIKAVLIDDSFSVIASGSKQWENRFENGCWTYSLDDIHGGIQACYKDLAENVKAQYGIYPETYGAMGISAMMHGYMAFDKNDKLLVPFRTWRNTMTAQAAGELTKLLGFNIPQRWSIAHLYQAVLNKEAHVPYIAYINTLAGYVHKRLTDRFEVGVGEASGIFPVEGIGYKKEYCELTEKSLAEKGFDHKLKDILPAVRNAGEKGAVLTEEGAKFLDPEGRLKAGVPVCPPEGDAGTGMVATDSVLKKTGNISAGTSIFAMLVLEKPLNGVYEEIDVVTTPDGSPVAMVHCNNCCSELDAWVNMFGEFAKLTGNEIDKSRLYETLYKNAMTADSSCGGVTAYNCLSGEPVIKLDEGRPMYFRTPDSTLTLGSFFRAQLYSSFTALKIGMDILFDKEQVKAEKITGHGGLFKVSGVASQLMADALSTPVSVMKTAGEGGAWGMAILAAYMELSNGEKLADFLDKKVFADMEVTTSQPEQTGSEGYKKFLKRYKKGLAAEKNAQF</sequence>
<dbReference type="Pfam" id="PF02782">
    <property type="entry name" value="FGGY_C"/>
    <property type="match status" value="1"/>
</dbReference>
<dbReference type="Proteomes" id="UP001208131">
    <property type="component" value="Unassembled WGS sequence"/>
</dbReference>
<dbReference type="InterPro" id="IPR050406">
    <property type="entry name" value="FGGY_Carb_Kinase"/>
</dbReference>
<evidence type="ECO:0000313" key="6">
    <source>
        <dbReference type="EMBL" id="MCU6705915.1"/>
    </source>
</evidence>
<dbReference type="InterPro" id="IPR018485">
    <property type="entry name" value="FGGY_C"/>
</dbReference>
<accession>A0AAE3LHX2</accession>
<dbReference type="RefSeq" id="WP_267301117.1">
    <property type="nucleotide sequence ID" value="NZ_JAOQJZ010000007.1"/>
</dbReference>
<dbReference type="GO" id="GO:0005975">
    <property type="term" value="P:carbohydrate metabolic process"/>
    <property type="evidence" value="ECO:0007669"/>
    <property type="project" value="InterPro"/>
</dbReference>
<dbReference type="PANTHER" id="PTHR43095:SF5">
    <property type="entry name" value="XYLULOSE KINASE"/>
    <property type="match status" value="1"/>
</dbReference>
<dbReference type="EMBL" id="JAOQJZ010000007">
    <property type="protein sequence ID" value="MCU6705915.1"/>
    <property type="molecule type" value="Genomic_DNA"/>
</dbReference>
<dbReference type="Pfam" id="PF00370">
    <property type="entry name" value="FGGY_N"/>
    <property type="match status" value="1"/>
</dbReference>
<gene>
    <name evidence="6" type="ORF">OCV57_08250</name>
</gene>
<dbReference type="CDD" id="cd07809">
    <property type="entry name" value="ASKHA_NBD_FGGY_BaXK-like"/>
    <property type="match status" value="1"/>
</dbReference>
<evidence type="ECO:0000259" key="5">
    <source>
        <dbReference type="Pfam" id="PF02782"/>
    </source>
</evidence>
<feature type="domain" description="Carbohydrate kinase FGGY N-terminal" evidence="4">
    <location>
        <begin position="13"/>
        <end position="256"/>
    </location>
</feature>
<dbReference type="Gene3D" id="3.30.420.40">
    <property type="match status" value="2"/>
</dbReference>
<comment type="caution">
    <text evidence="6">The sequence shown here is derived from an EMBL/GenBank/DDBJ whole genome shotgun (WGS) entry which is preliminary data.</text>
</comment>
<protein>
    <submittedName>
        <fullName evidence="6">FGGY-family carbohydrate kinase</fullName>
    </submittedName>
</protein>
<feature type="domain" description="Carbohydrate kinase FGGY C-terminal" evidence="5">
    <location>
        <begin position="272"/>
        <end position="470"/>
    </location>
</feature>
<evidence type="ECO:0000256" key="2">
    <source>
        <dbReference type="ARBA" id="ARBA00022679"/>
    </source>
</evidence>
<proteinExistence type="inferred from homology"/>
<dbReference type="GO" id="GO:0016301">
    <property type="term" value="F:kinase activity"/>
    <property type="evidence" value="ECO:0007669"/>
    <property type="project" value="UniProtKB-KW"/>
</dbReference>
<dbReference type="InterPro" id="IPR018484">
    <property type="entry name" value="FGGY_N"/>
</dbReference>
<dbReference type="SUPFAM" id="SSF53067">
    <property type="entry name" value="Actin-like ATPase domain"/>
    <property type="match status" value="2"/>
</dbReference>
<keyword evidence="7" id="KW-1185">Reference proteome</keyword>
<dbReference type="PANTHER" id="PTHR43095">
    <property type="entry name" value="SUGAR KINASE"/>
    <property type="match status" value="1"/>
</dbReference>
<comment type="similarity">
    <text evidence="1">Belongs to the FGGY kinase family.</text>
</comment>
<evidence type="ECO:0000313" key="7">
    <source>
        <dbReference type="Proteomes" id="UP001208131"/>
    </source>
</evidence>
<reference evidence="6 7" key="1">
    <citation type="journal article" date="2021" name="ISME Commun">
        <title>Automated analysis of genomic sequences facilitates high-throughput and comprehensive description of bacteria.</title>
        <authorList>
            <person name="Hitch T.C.A."/>
        </authorList>
    </citation>
    <scope>NUCLEOTIDE SEQUENCE [LARGE SCALE GENOMIC DNA]</scope>
    <source>
        <strain evidence="6 7">Sanger_31</strain>
    </source>
</reference>
<dbReference type="AlphaFoldDB" id="A0AAE3LHX2"/>
<dbReference type="InterPro" id="IPR043129">
    <property type="entry name" value="ATPase_NBD"/>
</dbReference>
<evidence type="ECO:0000256" key="1">
    <source>
        <dbReference type="ARBA" id="ARBA00009156"/>
    </source>
</evidence>
<evidence type="ECO:0000256" key="3">
    <source>
        <dbReference type="ARBA" id="ARBA00022777"/>
    </source>
</evidence>
<keyword evidence="3 6" id="KW-0418">Kinase</keyword>
<name>A0AAE3LHX2_9FIRM</name>